<evidence type="ECO:0000256" key="4">
    <source>
        <dbReference type="ARBA" id="ARBA00022827"/>
    </source>
</evidence>
<sequence>MYDFVIVGAGLFGAVFAREMTDAGYKCLLIDQRDHIGGNVYTEKVEGIDVHKYGAHIFHTNDKRIWEYVNKFAEFNHYINKPKVRYKDRIYSFPINLMTLYQIYGVTTPKEAEEKLNEIRLPIDEPANLEEWILSQVGPELYELFIKGYTFKQWQKHPKDLPSFIIKRLPIRLNFEENYFEDSYQGIPKNGYTAMVENMLEGIEVRLNENYFDNKSYYDNLGKQLVYTGKIDEFFNYEFGELEYRSLRFESKVLDGNYQGNAVFNYTDIEVPYTRVLEHKHFNFGNQKKTVVTWEYPDSYTKGKVPYYPINDAKNSNIYKLYEAKTKDLPNIIFGGRLAEYKYYDMHQIVGSALSKAKSIKLKLAE</sequence>
<dbReference type="PANTHER" id="PTHR21197:SF0">
    <property type="entry name" value="UDP-GALACTOPYRANOSE MUTASE"/>
    <property type="match status" value="1"/>
</dbReference>
<keyword evidence="3" id="KW-0285">Flavoprotein</keyword>
<dbReference type="GO" id="GO:0050660">
    <property type="term" value="F:flavin adenine dinucleotide binding"/>
    <property type="evidence" value="ECO:0007669"/>
    <property type="project" value="TreeGrafter"/>
</dbReference>
<dbReference type="InterPro" id="IPR004379">
    <property type="entry name" value="UDP-GALP_mutase"/>
</dbReference>
<dbReference type="InterPro" id="IPR015899">
    <property type="entry name" value="UDP-GalPyranose_mutase_C"/>
</dbReference>
<organism evidence="7 8">
    <name type="scientific">Pontibacter cellulosilyticus</name>
    <dbReference type="NCBI Taxonomy" id="1720253"/>
    <lineage>
        <taxon>Bacteria</taxon>
        <taxon>Pseudomonadati</taxon>
        <taxon>Bacteroidota</taxon>
        <taxon>Cytophagia</taxon>
        <taxon>Cytophagales</taxon>
        <taxon>Hymenobacteraceae</taxon>
        <taxon>Pontibacter</taxon>
    </lineage>
</organism>
<accession>A0A923N4J8</accession>
<dbReference type="Gene3D" id="3.40.50.720">
    <property type="entry name" value="NAD(P)-binding Rossmann-like Domain"/>
    <property type="match status" value="3"/>
</dbReference>
<dbReference type="EC" id="5.4.99.9" evidence="7"/>
<protein>
    <submittedName>
        <fullName evidence="7">UDP-galactopyranose mutase</fullName>
        <ecNumber evidence="7">5.4.99.9</ecNumber>
    </submittedName>
</protein>
<proteinExistence type="inferred from homology"/>
<comment type="caution">
    <text evidence="7">The sequence shown here is derived from an EMBL/GenBank/DDBJ whole genome shotgun (WGS) entry which is preliminary data.</text>
</comment>
<dbReference type="Pfam" id="PF03275">
    <property type="entry name" value="GLF"/>
    <property type="match status" value="1"/>
</dbReference>
<comment type="similarity">
    <text evidence="2">Belongs to the UDP-galactopyranose/dTDP-fucopyranose mutase family.</text>
</comment>
<reference evidence="7" key="1">
    <citation type="submission" date="2020-08" db="EMBL/GenBank/DDBJ databases">
        <title>Pontibacter sp. SD6 16S ribosomal RNA gene Genome sequencing and assembly.</title>
        <authorList>
            <person name="Kang M."/>
        </authorList>
    </citation>
    <scope>NUCLEOTIDE SEQUENCE</scope>
    <source>
        <strain evidence="7">SD6</strain>
    </source>
</reference>
<dbReference type="Proteomes" id="UP000603640">
    <property type="component" value="Unassembled WGS sequence"/>
</dbReference>
<name>A0A923N4J8_9BACT</name>
<comment type="cofactor">
    <cofactor evidence="1">
        <name>FAD</name>
        <dbReference type="ChEBI" id="CHEBI:57692"/>
    </cofactor>
</comment>
<dbReference type="NCBIfam" id="TIGR00031">
    <property type="entry name" value="UDP-GALP_mutase"/>
    <property type="match status" value="1"/>
</dbReference>
<keyword evidence="8" id="KW-1185">Reference proteome</keyword>
<evidence type="ECO:0000256" key="1">
    <source>
        <dbReference type="ARBA" id="ARBA00001974"/>
    </source>
</evidence>
<evidence type="ECO:0000313" key="8">
    <source>
        <dbReference type="Proteomes" id="UP000603640"/>
    </source>
</evidence>
<dbReference type="GO" id="GO:0008767">
    <property type="term" value="F:UDP-galactopyranose mutase activity"/>
    <property type="evidence" value="ECO:0007669"/>
    <property type="project" value="UniProtKB-EC"/>
</dbReference>
<dbReference type="SUPFAM" id="SSF54373">
    <property type="entry name" value="FAD-linked reductases, C-terminal domain"/>
    <property type="match status" value="1"/>
</dbReference>
<dbReference type="PANTHER" id="PTHR21197">
    <property type="entry name" value="UDP-GALACTOPYRANOSE MUTASE"/>
    <property type="match status" value="1"/>
</dbReference>
<evidence type="ECO:0000256" key="5">
    <source>
        <dbReference type="ARBA" id="ARBA00023235"/>
    </source>
</evidence>
<gene>
    <name evidence="7" type="primary">glf</name>
    <name evidence="7" type="ORF">H8S84_04565</name>
</gene>
<dbReference type="EMBL" id="JACRVF010000001">
    <property type="protein sequence ID" value="MBC5992106.1"/>
    <property type="molecule type" value="Genomic_DNA"/>
</dbReference>
<dbReference type="RefSeq" id="WP_187066066.1">
    <property type="nucleotide sequence ID" value="NZ_JACRVF010000001.1"/>
</dbReference>
<evidence type="ECO:0000256" key="3">
    <source>
        <dbReference type="ARBA" id="ARBA00022630"/>
    </source>
</evidence>
<keyword evidence="5 7" id="KW-0413">Isomerase</keyword>
<evidence type="ECO:0000256" key="2">
    <source>
        <dbReference type="ARBA" id="ARBA00009321"/>
    </source>
</evidence>
<dbReference type="GO" id="GO:0005829">
    <property type="term" value="C:cytosol"/>
    <property type="evidence" value="ECO:0007669"/>
    <property type="project" value="TreeGrafter"/>
</dbReference>
<keyword evidence="4" id="KW-0274">FAD</keyword>
<feature type="domain" description="UDP-galactopyranose mutase C-terminal" evidence="6">
    <location>
        <begin position="145"/>
        <end position="343"/>
    </location>
</feature>
<evidence type="ECO:0000313" key="7">
    <source>
        <dbReference type="EMBL" id="MBC5992106.1"/>
    </source>
</evidence>
<evidence type="ECO:0000259" key="6">
    <source>
        <dbReference type="Pfam" id="PF03275"/>
    </source>
</evidence>
<dbReference type="Pfam" id="PF13450">
    <property type="entry name" value="NAD_binding_8"/>
    <property type="match status" value="1"/>
</dbReference>
<dbReference type="SUPFAM" id="SSF51971">
    <property type="entry name" value="Nucleotide-binding domain"/>
    <property type="match status" value="1"/>
</dbReference>
<dbReference type="AlphaFoldDB" id="A0A923N4J8"/>